<sequence>MSKFCILQANKLCNDCGDCNKCDLNSSKKCNNCGKCLQLEGYDMKAINIEEIVEDTDEIAHDHDDNVTKGELIEKFATYNAELKEGDIKVEYIEDIDGLNELLQDEEGTKKLMEEAFPGFFIFDAKNEE</sequence>
<keyword evidence="2" id="KW-1185">Reference proteome</keyword>
<comment type="caution">
    <text evidence="1">The sequence shown here is derived from an EMBL/GenBank/DDBJ whole genome shotgun (WGS) entry which is preliminary data.</text>
</comment>
<protein>
    <submittedName>
        <fullName evidence="1">Uncharacterized protein</fullName>
    </submittedName>
</protein>
<evidence type="ECO:0000313" key="1">
    <source>
        <dbReference type="EMBL" id="MCY6372538.1"/>
    </source>
</evidence>
<dbReference type="RefSeq" id="WP_268051543.1">
    <property type="nucleotide sequence ID" value="NZ_JAPQES010000007.1"/>
</dbReference>
<dbReference type="Proteomes" id="UP001079657">
    <property type="component" value="Unassembled WGS sequence"/>
</dbReference>
<organism evidence="1 2">
    <name type="scientific">Clostridium ganghwense</name>
    <dbReference type="NCBI Taxonomy" id="312089"/>
    <lineage>
        <taxon>Bacteria</taxon>
        <taxon>Bacillati</taxon>
        <taxon>Bacillota</taxon>
        <taxon>Clostridia</taxon>
        <taxon>Eubacteriales</taxon>
        <taxon>Clostridiaceae</taxon>
        <taxon>Clostridium</taxon>
    </lineage>
</organism>
<name>A0ABT4CVS3_9CLOT</name>
<dbReference type="EMBL" id="JAPQES010000007">
    <property type="protein sequence ID" value="MCY6372538.1"/>
    <property type="molecule type" value="Genomic_DNA"/>
</dbReference>
<gene>
    <name evidence="1" type="ORF">OXH55_18060</name>
</gene>
<reference evidence="1" key="1">
    <citation type="submission" date="2022-12" db="EMBL/GenBank/DDBJ databases">
        <authorList>
            <person name="Wang J."/>
        </authorList>
    </citation>
    <scope>NUCLEOTIDE SEQUENCE</scope>
    <source>
        <strain evidence="1">HY-42-06</strain>
    </source>
</reference>
<evidence type="ECO:0000313" key="2">
    <source>
        <dbReference type="Proteomes" id="UP001079657"/>
    </source>
</evidence>
<accession>A0ABT4CVS3</accession>
<proteinExistence type="predicted"/>